<dbReference type="Pfam" id="PF14559">
    <property type="entry name" value="TPR_19"/>
    <property type="match status" value="1"/>
</dbReference>
<dbReference type="AlphaFoldDB" id="A0AAN4VUL2"/>
<accession>A0AAN4VUL2</accession>
<evidence type="ECO:0000313" key="5">
    <source>
        <dbReference type="EMBL" id="GJM59599.1"/>
    </source>
</evidence>
<keyword evidence="1" id="KW-0677">Repeat</keyword>
<keyword evidence="6" id="KW-1185">Reference proteome</keyword>
<dbReference type="InterPro" id="IPR011990">
    <property type="entry name" value="TPR-like_helical_dom_sf"/>
</dbReference>
<evidence type="ECO:0000256" key="2">
    <source>
        <dbReference type="ARBA" id="ARBA00022803"/>
    </source>
</evidence>
<evidence type="ECO:0000313" key="6">
    <source>
        <dbReference type="Proteomes" id="UP001310022"/>
    </source>
</evidence>
<dbReference type="EMBL" id="BQKE01000001">
    <property type="protein sequence ID" value="GJM59599.1"/>
    <property type="molecule type" value="Genomic_DNA"/>
</dbReference>
<dbReference type="InterPro" id="IPR019734">
    <property type="entry name" value="TPR_rpt"/>
</dbReference>
<dbReference type="RefSeq" id="WP_338235607.1">
    <property type="nucleotide sequence ID" value="NZ_BQKE01000001.1"/>
</dbReference>
<dbReference type="SMART" id="SM00028">
    <property type="entry name" value="TPR"/>
    <property type="match status" value="3"/>
</dbReference>
<evidence type="ECO:0000256" key="4">
    <source>
        <dbReference type="SAM" id="MobiDB-lite"/>
    </source>
</evidence>
<dbReference type="InterPro" id="IPR051012">
    <property type="entry name" value="CellSynth/LPSAsmb/PSIAsmb"/>
</dbReference>
<name>A0AAN4VUL2_9BACT</name>
<gene>
    <name evidence="5" type="ORF">PEDI_01510</name>
</gene>
<proteinExistence type="predicted"/>
<evidence type="ECO:0008006" key="7">
    <source>
        <dbReference type="Google" id="ProtNLM"/>
    </source>
</evidence>
<dbReference type="PANTHER" id="PTHR45586">
    <property type="entry name" value="TPR REPEAT-CONTAINING PROTEIN PA4667"/>
    <property type="match status" value="1"/>
</dbReference>
<dbReference type="PROSITE" id="PS50005">
    <property type="entry name" value="TPR"/>
    <property type="match status" value="1"/>
</dbReference>
<comment type="caution">
    <text evidence="5">The sequence shown here is derived from an EMBL/GenBank/DDBJ whole genome shotgun (WGS) entry which is preliminary data.</text>
</comment>
<sequence length="291" mass="32574">MSRSRLTLIASTIILTFAIYSLPRVLKKSGEPVSSKEEQPTENVANADRHEGHDHSDHEGHDHSHDHAHNMEGAEELHAVIVSLKEKWENSEMLEKKHIFADSLAGVYKRLNQFDSAAFFAELSLPDEPSALKLKSVGEYCYEAFQFAPSRAAAADWGEKTRNYLAAYLKENPGDLTSKTHLAMTYVSTDQPMTAIMELREVLAQDPDQADALFAMGMLSVQSGQYDKASERFKHLTEVDPQHLQAHFYLGLSYFELGKKSKAKSAFEWVVANSNDPVVQATAGDYLEQLQ</sequence>
<dbReference type="SUPFAM" id="SSF48452">
    <property type="entry name" value="TPR-like"/>
    <property type="match status" value="1"/>
</dbReference>
<feature type="compositionally biased region" description="Basic and acidic residues" evidence="4">
    <location>
        <begin position="47"/>
        <end position="67"/>
    </location>
</feature>
<dbReference type="Proteomes" id="UP001310022">
    <property type="component" value="Unassembled WGS sequence"/>
</dbReference>
<dbReference type="Gene3D" id="1.25.40.10">
    <property type="entry name" value="Tetratricopeptide repeat domain"/>
    <property type="match status" value="1"/>
</dbReference>
<evidence type="ECO:0000256" key="1">
    <source>
        <dbReference type="ARBA" id="ARBA00022737"/>
    </source>
</evidence>
<feature type="repeat" description="TPR" evidence="3">
    <location>
        <begin position="210"/>
        <end position="243"/>
    </location>
</feature>
<feature type="region of interest" description="Disordered" evidence="4">
    <location>
        <begin position="30"/>
        <end position="67"/>
    </location>
</feature>
<feature type="compositionally biased region" description="Basic and acidic residues" evidence="4">
    <location>
        <begin position="30"/>
        <end position="39"/>
    </location>
</feature>
<protein>
    <recommendedName>
        <fullName evidence="7">Tetratricopeptide repeat protein</fullName>
    </recommendedName>
</protein>
<dbReference type="PANTHER" id="PTHR45586:SF1">
    <property type="entry name" value="LIPOPOLYSACCHARIDE ASSEMBLY PROTEIN B"/>
    <property type="match status" value="1"/>
</dbReference>
<organism evidence="5 6">
    <name type="scientific">Persicobacter diffluens</name>
    <dbReference type="NCBI Taxonomy" id="981"/>
    <lineage>
        <taxon>Bacteria</taxon>
        <taxon>Pseudomonadati</taxon>
        <taxon>Bacteroidota</taxon>
        <taxon>Cytophagia</taxon>
        <taxon>Cytophagales</taxon>
        <taxon>Persicobacteraceae</taxon>
        <taxon>Persicobacter</taxon>
    </lineage>
</organism>
<evidence type="ECO:0000256" key="3">
    <source>
        <dbReference type="PROSITE-ProRule" id="PRU00339"/>
    </source>
</evidence>
<keyword evidence="2 3" id="KW-0802">TPR repeat</keyword>
<reference evidence="5 6" key="1">
    <citation type="submission" date="2021-12" db="EMBL/GenBank/DDBJ databases">
        <title>Genome sequencing of bacteria with rrn-lacking chromosome and rrn-plasmid.</title>
        <authorList>
            <person name="Anda M."/>
            <person name="Iwasaki W."/>
        </authorList>
    </citation>
    <scope>NUCLEOTIDE SEQUENCE [LARGE SCALE GENOMIC DNA]</scope>
    <source>
        <strain evidence="5 6">NBRC 15940</strain>
    </source>
</reference>